<sequence>MSQLSEKLKEKAKNELGETEARKLQSLELFRDWLKKHPFIESSEHEDFDIIPFLRSKKFSMQKSCEAFEEVAIFRDKYKEILEIEESKVKELLKYLELSTVKITKIQNETDLRNVFVFTKNFTQTDISGEDFMRIFYIVNSMLYYEVKTQINGFNLIIDCREIGMSFIKRFPIKIMHDGIKILSSFPFRVKSIIFIGVPAFAVAIYEAIFAMASSKIKKRIKLISDVMDLKNYFDISSLCENYGGNDSNCESVDDLKELIIEGFQKVAKFTKKSKINHKKYREFKGDEISSIESFRHLEEID</sequence>
<evidence type="ECO:0000259" key="2">
    <source>
        <dbReference type="PROSITE" id="PS50191"/>
    </source>
</evidence>
<dbReference type="EMBL" id="JADBJN010000002">
    <property type="protein sequence ID" value="KAG5676545.1"/>
    <property type="molecule type" value="Genomic_DNA"/>
</dbReference>
<protein>
    <recommendedName>
        <fullName evidence="2">CRAL-TRIO domain-containing protein</fullName>
    </recommendedName>
</protein>
<dbReference type="CDD" id="cd00170">
    <property type="entry name" value="SEC14"/>
    <property type="match status" value="1"/>
</dbReference>
<keyword evidence="1" id="KW-0472">Membrane</keyword>
<dbReference type="PANTHER" id="PTHR10174:SF166">
    <property type="entry name" value="LD40136P"/>
    <property type="match status" value="1"/>
</dbReference>
<dbReference type="InterPro" id="IPR001251">
    <property type="entry name" value="CRAL-TRIO_dom"/>
</dbReference>
<dbReference type="Pfam" id="PF00650">
    <property type="entry name" value="CRAL_TRIO"/>
    <property type="match status" value="1"/>
</dbReference>
<dbReference type="GO" id="GO:0016020">
    <property type="term" value="C:membrane"/>
    <property type="evidence" value="ECO:0007669"/>
    <property type="project" value="TreeGrafter"/>
</dbReference>
<dbReference type="Gene3D" id="1.10.8.20">
    <property type="entry name" value="N-terminal domain of phosphatidylinositol transfer protein sec14p"/>
    <property type="match status" value="1"/>
</dbReference>
<dbReference type="Proteomes" id="UP001107558">
    <property type="component" value="Chromosome 2"/>
</dbReference>
<evidence type="ECO:0000313" key="3">
    <source>
        <dbReference type="EMBL" id="KAG5676545.1"/>
    </source>
</evidence>
<feature type="domain" description="CRAL-TRIO" evidence="2">
    <location>
        <begin position="91"/>
        <end position="251"/>
    </location>
</feature>
<dbReference type="InterPro" id="IPR036273">
    <property type="entry name" value="CRAL/TRIO_N_dom_sf"/>
</dbReference>
<feature type="transmembrane region" description="Helical" evidence="1">
    <location>
        <begin position="193"/>
        <end position="213"/>
    </location>
</feature>
<evidence type="ECO:0000256" key="1">
    <source>
        <dbReference type="SAM" id="Phobius"/>
    </source>
</evidence>
<keyword evidence="1" id="KW-0812">Transmembrane</keyword>
<dbReference type="AlphaFoldDB" id="A0A9J6C302"/>
<evidence type="ECO:0000313" key="4">
    <source>
        <dbReference type="Proteomes" id="UP001107558"/>
    </source>
</evidence>
<gene>
    <name evidence="3" type="ORF">PVAND_006370</name>
</gene>
<dbReference type="GO" id="GO:1902936">
    <property type="term" value="F:phosphatidylinositol bisphosphate binding"/>
    <property type="evidence" value="ECO:0007669"/>
    <property type="project" value="TreeGrafter"/>
</dbReference>
<dbReference type="Gene3D" id="1.20.5.1200">
    <property type="entry name" value="Alpha-tocopherol transfer"/>
    <property type="match status" value="1"/>
</dbReference>
<accession>A0A9J6C302</accession>
<reference evidence="3" key="1">
    <citation type="submission" date="2021-03" db="EMBL/GenBank/DDBJ databases">
        <title>Chromosome level genome of the anhydrobiotic midge Polypedilum vanderplanki.</title>
        <authorList>
            <person name="Yoshida Y."/>
            <person name="Kikawada T."/>
            <person name="Gusev O."/>
        </authorList>
    </citation>
    <scope>NUCLEOTIDE SEQUENCE</scope>
    <source>
        <strain evidence="3">NIAS01</strain>
        <tissue evidence="3">Whole body or cell culture</tissue>
    </source>
</reference>
<dbReference type="SUPFAM" id="SSF46938">
    <property type="entry name" value="CRAL/TRIO N-terminal domain"/>
    <property type="match status" value="1"/>
</dbReference>
<comment type="caution">
    <text evidence="3">The sequence shown here is derived from an EMBL/GenBank/DDBJ whole genome shotgun (WGS) entry which is preliminary data.</text>
</comment>
<dbReference type="OrthoDB" id="7837562at2759"/>
<dbReference type="PANTHER" id="PTHR10174">
    <property type="entry name" value="ALPHA-TOCOPHEROL TRANSFER PROTEIN-RELATED"/>
    <property type="match status" value="1"/>
</dbReference>
<name>A0A9J6C302_POLVA</name>
<keyword evidence="4" id="KW-1185">Reference proteome</keyword>
<dbReference type="SUPFAM" id="SSF52087">
    <property type="entry name" value="CRAL/TRIO domain"/>
    <property type="match status" value="1"/>
</dbReference>
<organism evidence="3 4">
    <name type="scientific">Polypedilum vanderplanki</name>
    <name type="common">Sleeping chironomid midge</name>
    <dbReference type="NCBI Taxonomy" id="319348"/>
    <lineage>
        <taxon>Eukaryota</taxon>
        <taxon>Metazoa</taxon>
        <taxon>Ecdysozoa</taxon>
        <taxon>Arthropoda</taxon>
        <taxon>Hexapoda</taxon>
        <taxon>Insecta</taxon>
        <taxon>Pterygota</taxon>
        <taxon>Neoptera</taxon>
        <taxon>Endopterygota</taxon>
        <taxon>Diptera</taxon>
        <taxon>Nematocera</taxon>
        <taxon>Chironomoidea</taxon>
        <taxon>Chironomidae</taxon>
        <taxon>Chironominae</taxon>
        <taxon>Polypedilum</taxon>
        <taxon>Polypedilum</taxon>
    </lineage>
</organism>
<proteinExistence type="predicted"/>
<keyword evidence="1" id="KW-1133">Transmembrane helix</keyword>
<dbReference type="PROSITE" id="PS50191">
    <property type="entry name" value="CRAL_TRIO"/>
    <property type="match status" value="1"/>
</dbReference>
<dbReference type="Gene3D" id="3.40.525.10">
    <property type="entry name" value="CRAL-TRIO lipid binding domain"/>
    <property type="match status" value="1"/>
</dbReference>
<dbReference type="InterPro" id="IPR036865">
    <property type="entry name" value="CRAL-TRIO_dom_sf"/>
</dbReference>
<dbReference type="SMART" id="SM00516">
    <property type="entry name" value="SEC14"/>
    <property type="match status" value="1"/>
</dbReference>